<dbReference type="SUPFAM" id="SSF52540">
    <property type="entry name" value="P-loop containing nucleoside triphosphate hydrolases"/>
    <property type="match status" value="1"/>
</dbReference>
<dbReference type="AlphaFoldDB" id="A0A261FKJ6"/>
<accession>A0A261FKJ6</accession>
<name>A0A261FKJ6_9BIFI</name>
<dbReference type="RefSeq" id="WP_094661667.1">
    <property type="nucleotide sequence ID" value="NZ_MWWV01000001.1"/>
</dbReference>
<comment type="caution">
    <text evidence="3">The sequence shown here is derived from an EMBL/GenBank/DDBJ whole genome shotgun (WGS) entry which is preliminary data.</text>
</comment>
<feature type="domain" description="TraG P-loop" evidence="2">
    <location>
        <begin position="451"/>
        <end position="531"/>
    </location>
</feature>
<evidence type="ECO:0000313" key="3">
    <source>
        <dbReference type="EMBL" id="OZG59326.1"/>
    </source>
</evidence>
<dbReference type="Pfam" id="PF19044">
    <property type="entry name" value="P-loop_TraG"/>
    <property type="match status" value="1"/>
</dbReference>
<dbReference type="Gene3D" id="3.40.50.300">
    <property type="entry name" value="P-loop containing nucleotide triphosphate hydrolases"/>
    <property type="match status" value="1"/>
</dbReference>
<dbReference type="PANTHER" id="PTHR30121">
    <property type="entry name" value="UNCHARACTERIZED PROTEIN YJGR-RELATED"/>
    <property type="match status" value="1"/>
</dbReference>
<evidence type="ECO:0000259" key="2">
    <source>
        <dbReference type="Pfam" id="PF19044"/>
    </source>
</evidence>
<dbReference type="PANTHER" id="PTHR30121:SF6">
    <property type="entry name" value="SLR6007 PROTEIN"/>
    <property type="match status" value="1"/>
</dbReference>
<dbReference type="NCBIfam" id="NF045971">
    <property type="entry name" value="conju_CD1110"/>
    <property type="match status" value="1"/>
</dbReference>
<gene>
    <name evidence="3" type="ORF">BTIS_0057</name>
</gene>
<evidence type="ECO:0000313" key="4">
    <source>
        <dbReference type="Proteomes" id="UP000216444"/>
    </source>
</evidence>
<dbReference type="EMBL" id="MWWV01000001">
    <property type="protein sequence ID" value="OZG59326.1"/>
    <property type="molecule type" value="Genomic_DNA"/>
</dbReference>
<reference evidence="3 4" key="1">
    <citation type="journal article" date="2017" name="BMC Genomics">
        <title>Comparative genomic and phylogenomic analyses of the Bifidobacteriaceae family.</title>
        <authorList>
            <person name="Lugli G.A."/>
            <person name="Milani C."/>
            <person name="Turroni F."/>
            <person name="Duranti S."/>
            <person name="Mancabelli L."/>
            <person name="Mangifesta M."/>
            <person name="Ferrario C."/>
            <person name="Modesto M."/>
            <person name="Mattarelli P."/>
            <person name="Jiri K."/>
            <person name="van Sinderen D."/>
            <person name="Ventura M."/>
        </authorList>
    </citation>
    <scope>NUCLEOTIDE SEQUENCE [LARGE SCALE GENOMIC DNA]</scope>
    <source>
        <strain evidence="3 4">DSM 100201</strain>
    </source>
</reference>
<dbReference type="InterPro" id="IPR051162">
    <property type="entry name" value="T4SS_component"/>
</dbReference>
<evidence type="ECO:0000256" key="1">
    <source>
        <dbReference type="SAM" id="MobiDB-lite"/>
    </source>
</evidence>
<organism evidence="3 4">
    <name type="scientific">Bifidobacterium tissieri</name>
    <dbReference type="NCBI Taxonomy" id="1630162"/>
    <lineage>
        <taxon>Bacteria</taxon>
        <taxon>Bacillati</taxon>
        <taxon>Actinomycetota</taxon>
        <taxon>Actinomycetes</taxon>
        <taxon>Bifidobacteriales</taxon>
        <taxon>Bifidobacteriaceae</taxon>
        <taxon>Bifidobacterium</taxon>
    </lineage>
</organism>
<keyword evidence="4" id="KW-1185">Reference proteome</keyword>
<dbReference type="Gene3D" id="1.10.8.730">
    <property type="match status" value="1"/>
</dbReference>
<feature type="region of interest" description="Disordered" evidence="1">
    <location>
        <begin position="1"/>
        <end position="30"/>
    </location>
</feature>
<dbReference type="InterPro" id="IPR027417">
    <property type="entry name" value="P-loop_NTPase"/>
</dbReference>
<dbReference type="Proteomes" id="UP000216444">
    <property type="component" value="Unassembled WGS sequence"/>
</dbReference>
<proteinExistence type="predicted"/>
<dbReference type="InterPro" id="IPR043964">
    <property type="entry name" value="P-loop_TraG"/>
</dbReference>
<feature type="compositionally biased region" description="Gly residues" evidence="1">
    <location>
        <begin position="1"/>
        <end position="10"/>
    </location>
</feature>
<dbReference type="CDD" id="cd01127">
    <property type="entry name" value="TrwB_TraG_TraD_VirD4"/>
    <property type="match status" value="1"/>
</dbReference>
<protein>
    <submittedName>
        <fullName evidence="3">Transfer complex protein</fullName>
    </submittedName>
</protein>
<sequence length="799" mass="89172">MFGFPGSKGGDGAEDPRERERRRARRSGRMPASVKTLIGFDSMLRNGIAYLGDDRWSASMSFTDINYQLAPERHQMEIIDHWAKMLTGLEGGQDIQIGLYTRTRGLDDVLRDIRMADRGDGLDRWRHDYNDLVGSKLEAASRNTETVKVLTLTVEEHDRDMAVNTLNGLCNSVAAQLNAIDGCRATRLTREQRLALMSEILRPGEDLRFNERTFRHLQGRPDVKDLVCPWMIDASRASTLRVESLDSGFWHRTLWISGLPPELSDQLINELTGLRARVNVSVHLAPYDRGDSMTMVRRKGAEIKMQVMETRRQNRRQGLDPDDLPDDLADQQTQIGDLRDELRRTNQRLVNAMIVIGVSADSEEELEHAVKQVRTRVNAQACKAESLSYMQIEGLVAELPLGNNPLPMRRTLTTNSSAILIPFTTQEVYEPRGIFYGANTKTGNPIVADRRAHMNSNGFILGTSGGGKSFSVKQEIGSMFLNRDDDVIIIDPEREYLALCHAFGGQIVEISAGGHQCINPLDIVLDETGDVDPMKTKTNNLVSMIGSLVGGNTGLTAVEKSLVDRSALGLYVRWRDSGSPLQPTLGDLRDALEATGEDAGHLLAVSLDAYTSGSLSGFSGQTNVNLDNRMTVFDVSALTGELRTFGMMVIIDQVWNRVLRNRAAGRRTWLYVDEFHRFFSNGYASSQFLDIYKRARKYGLGVTGITQNIEELLMDDGARLMLSNSDFLMLLTQNASDADELCSLLKLSDEQRSYFTNVMPGQGLMKIGPAYVPFDGRIRDDSLLYGLYTTSFDDREAAR</sequence>